<evidence type="ECO:0000256" key="1">
    <source>
        <dbReference type="SAM" id="SignalP"/>
    </source>
</evidence>
<evidence type="ECO:0008006" key="4">
    <source>
        <dbReference type="Google" id="ProtNLM"/>
    </source>
</evidence>
<dbReference type="AlphaFoldDB" id="A0AAV9UXU8"/>
<gene>
    <name evidence="2" type="ORF">TWF730_008956</name>
</gene>
<dbReference type="Proteomes" id="UP001373714">
    <property type="component" value="Unassembled WGS sequence"/>
</dbReference>
<feature type="chain" id="PRO_5043945347" description="Apple domain-containing protein" evidence="1">
    <location>
        <begin position="19"/>
        <end position="296"/>
    </location>
</feature>
<evidence type="ECO:0000313" key="2">
    <source>
        <dbReference type="EMBL" id="KAK6352125.1"/>
    </source>
</evidence>
<proteinExistence type="predicted"/>
<reference evidence="2 3" key="1">
    <citation type="submission" date="2019-10" db="EMBL/GenBank/DDBJ databases">
        <authorList>
            <person name="Palmer J.M."/>
        </authorList>
    </citation>
    <scope>NUCLEOTIDE SEQUENCE [LARGE SCALE GENOMIC DNA]</scope>
    <source>
        <strain evidence="2 3">TWF730</strain>
    </source>
</reference>
<evidence type="ECO:0000313" key="3">
    <source>
        <dbReference type="Proteomes" id="UP001373714"/>
    </source>
</evidence>
<accession>A0AAV9UXU8</accession>
<organism evidence="2 3">
    <name type="scientific">Orbilia blumenaviensis</name>
    <dbReference type="NCBI Taxonomy" id="1796055"/>
    <lineage>
        <taxon>Eukaryota</taxon>
        <taxon>Fungi</taxon>
        <taxon>Dikarya</taxon>
        <taxon>Ascomycota</taxon>
        <taxon>Pezizomycotina</taxon>
        <taxon>Orbiliomycetes</taxon>
        <taxon>Orbiliales</taxon>
        <taxon>Orbiliaceae</taxon>
        <taxon>Orbilia</taxon>
    </lineage>
</organism>
<keyword evidence="3" id="KW-1185">Reference proteome</keyword>
<name>A0AAV9UXU8_9PEZI</name>
<protein>
    <recommendedName>
        <fullName evidence="4">Apple domain-containing protein</fullName>
    </recommendedName>
</protein>
<comment type="caution">
    <text evidence="2">The sequence shown here is derived from an EMBL/GenBank/DDBJ whole genome shotgun (WGS) entry which is preliminary data.</text>
</comment>
<dbReference type="EMBL" id="JAVHNS010000006">
    <property type="protein sequence ID" value="KAK6352125.1"/>
    <property type="molecule type" value="Genomic_DNA"/>
</dbReference>
<keyword evidence="1" id="KW-0732">Signal</keyword>
<sequence>MSLKSLLILAAFAATSQALPEGLPKGFINRRSGSAGCNADNALRNLRDKRYSSSASLFCSEWLQSTLTNTLQITATASATATETPEPITVTVPETVTITNIETTYQTEYPTAVNTFVKRGEIGYPAWLSATYPASRVSSACSCFIESPSPAVTETFTTTVATVTNTATTTLGPLTATETSFATATASATETVTITGPSIACGIIGCVGIPGSQGFLDQTYAEIASPPDGVSARTIQECKNFCLSTSGCVTYQFGLDAVGGFVFCNVFSLGVDVVQDSGSASDPTCQWTINDLRCLV</sequence>
<feature type="signal peptide" evidence="1">
    <location>
        <begin position="1"/>
        <end position="18"/>
    </location>
</feature>